<dbReference type="PANTHER" id="PTHR44375:SF2">
    <property type="entry name" value="BETA-KETOACYL-ACP REDUCTASE-LIKE PROTEIN-RELATED"/>
    <property type="match status" value="1"/>
</dbReference>
<reference evidence="1" key="1">
    <citation type="journal article" date="2016" name="Nat. Genet.">
        <title>A high-quality carrot genome assembly provides new insights into carotenoid accumulation and asterid genome evolution.</title>
        <authorList>
            <person name="Iorizzo M."/>
            <person name="Ellison S."/>
            <person name="Senalik D."/>
            <person name="Zeng P."/>
            <person name="Satapoomin P."/>
            <person name="Huang J."/>
            <person name="Bowman M."/>
            <person name="Iovene M."/>
            <person name="Sanseverino W."/>
            <person name="Cavagnaro P."/>
            <person name="Yildiz M."/>
            <person name="Macko-Podgorni A."/>
            <person name="Moranska E."/>
            <person name="Grzebelus E."/>
            <person name="Grzebelus D."/>
            <person name="Ashrafi H."/>
            <person name="Zheng Z."/>
            <person name="Cheng S."/>
            <person name="Spooner D."/>
            <person name="Van Deynze A."/>
            <person name="Simon P."/>
        </authorList>
    </citation>
    <scope>NUCLEOTIDE SEQUENCE</scope>
    <source>
        <tissue evidence="1">Leaf</tissue>
    </source>
</reference>
<gene>
    <name evidence="1" type="ORF">DCAR_0934130</name>
</gene>
<sequence>MKSRALNKMEPWSNLKGKVVMVTGASSGLGRELCIDLANAGCKIMALELGKHNIRVNSISPGLFPSEITETLMKKEWLKDVCARTVPYFH</sequence>
<proteinExistence type="predicted"/>
<dbReference type="EMBL" id="CP093351">
    <property type="protein sequence ID" value="WOH14610.1"/>
    <property type="molecule type" value="Genomic_DNA"/>
</dbReference>
<dbReference type="InterPro" id="IPR002347">
    <property type="entry name" value="SDR_fam"/>
</dbReference>
<dbReference type="Pfam" id="PF00106">
    <property type="entry name" value="adh_short"/>
    <property type="match status" value="1"/>
</dbReference>
<dbReference type="Gene3D" id="3.40.50.720">
    <property type="entry name" value="NAD(P)-binding Rossmann-like Domain"/>
    <property type="match status" value="2"/>
</dbReference>
<name>A0AAF0XUW2_DAUCS</name>
<evidence type="ECO:0000313" key="2">
    <source>
        <dbReference type="Proteomes" id="UP000077755"/>
    </source>
</evidence>
<dbReference type="Proteomes" id="UP000077755">
    <property type="component" value="Chromosome 9"/>
</dbReference>
<dbReference type="PANTHER" id="PTHR44375">
    <property type="entry name" value="BETA-KETOACYL-ACP REDUCTASE-LIKE PROTEIN-RELATED"/>
    <property type="match status" value="1"/>
</dbReference>
<keyword evidence="2" id="KW-1185">Reference proteome</keyword>
<evidence type="ECO:0000313" key="1">
    <source>
        <dbReference type="EMBL" id="WOH14610.1"/>
    </source>
</evidence>
<protein>
    <submittedName>
        <fullName evidence="1">Uncharacterized protein</fullName>
    </submittedName>
</protein>
<dbReference type="InterPro" id="IPR036291">
    <property type="entry name" value="NAD(P)-bd_dom_sf"/>
</dbReference>
<dbReference type="SUPFAM" id="SSF51735">
    <property type="entry name" value="NAD(P)-binding Rossmann-fold domains"/>
    <property type="match status" value="2"/>
</dbReference>
<organism evidence="1 2">
    <name type="scientific">Daucus carota subsp. sativus</name>
    <name type="common">Carrot</name>
    <dbReference type="NCBI Taxonomy" id="79200"/>
    <lineage>
        <taxon>Eukaryota</taxon>
        <taxon>Viridiplantae</taxon>
        <taxon>Streptophyta</taxon>
        <taxon>Embryophyta</taxon>
        <taxon>Tracheophyta</taxon>
        <taxon>Spermatophyta</taxon>
        <taxon>Magnoliopsida</taxon>
        <taxon>eudicotyledons</taxon>
        <taxon>Gunneridae</taxon>
        <taxon>Pentapetalae</taxon>
        <taxon>asterids</taxon>
        <taxon>campanulids</taxon>
        <taxon>Apiales</taxon>
        <taxon>Apiaceae</taxon>
        <taxon>Apioideae</taxon>
        <taxon>Scandiceae</taxon>
        <taxon>Daucinae</taxon>
        <taxon>Daucus</taxon>
        <taxon>Daucus sect. Daucus</taxon>
    </lineage>
</organism>
<reference evidence="1" key="2">
    <citation type="submission" date="2022-03" db="EMBL/GenBank/DDBJ databases">
        <title>Draft title - Genomic analysis of global carrot germplasm unveils the trajectory of domestication and the origin of high carotenoid orange carrot.</title>
        <authorList>
            <person name="Iorizzo M."/>
            <person name="Ellison S."/>
            <person name="Senalik D."/>
            <person name="Macko-Podgorni A."/>
            <person name="Grzebelus D."/>
            <person name="Bostan H."/>
            <person name="Rolling W."/>
            <person name="Curaba J."/>
            <person name="Simon P."/>
        </authorList>
    </citation>
    <scope>NUCLEOTIDE SEQUENCE</scope>
    <source>
        <tissue evidence="1">Leaf</tissue>
    </source>
</reference>
<dbReference type="AlphaFoldDB" id="A0AAF0XUW2"/>
<accession>A0AAF0XUW2</accession>